<sequence length="286" mass="31822">MIIRTNTNIKNKDEILFNEITSSLECLYGPLPESLTQRVRDKFSKGEINSALPKAIAVIRQKYNDFDPGKVIEGYSNIPHENDTAILYHPSDTMPHPLGVIVPSCLEELLDNWGAIESAVYVILEEISFECGFCRCIANLVALNCERMLYEFIQAAALIPQPLLEVIWKEVKDPGSVVEGKPLPAHLLLKLWMVMECAPDASFEELFEFDGISMELVEILTSRIREESDQGYLSSDDAFMDYVSAVYPSDYSESEAKVFASRLREVSGLMRKLGGLEEGGGGGNAA</sequence>
<name>A0A851GD16_9BACT</name>
<reference evidence="1 2" key="1">
    <citation type="submission" date="2020-07" db="EMBL/GenBank/DDBJ databases">
        <title>Roseicoccus Jingziensis gen. nov., sp. nov., isolated from coastal seawater.</title>
        <authorList>
            <person name="Feng X."/>
        </authorList>
    </citation>
    <scope>NUCLEOTIDE SEQUENCE [LARGE SCALE GENOMIC DNA]</scope>
    <source>
        <strain evidence="1 2">N1E253</strain>
    </source>
</reference>
<evidence type="ECO:0000313" key="1">
    <source>
        <dbReference type="EMBL" id="NWK55648.1"/>
    </source>
</evidence>
<proteinExistence type="predicted"/>
<organism evidence="1 2">
    <name type="scientific">Oceaniferula marina</name>
    <dbReference type="NCBI Taxonomy" id="2748318"/>
    <lineage>
        <taxon>Bacteria</taxon>
        <taxon>Pseudomonadati</taxon>
        <taxon>Verrucomicrobiota</taxon>
        <taxon>Verrucomicrobiia</taxon>
        <taxon>Verrucomicrobiales</taxon>
        <taxon>Verrucomicrobiaceae</taxon>
        <taxon>Oceaniferula</taxon>
    </lineage>
</organism>
<dbReference type="Proteomes" id="UP000557872">
    <property type="component" value="Unassembled WGS sequence"/>
</dbReference>
<accession>A0A851GD16</accession>
<dbReference type="RefSeq" id="WP_178932195.1">
    <property type="nucleotide sequence ID" value="NZ_JACBAZ010000003.1"/>
</dbReference>
<gene>
    <name evidence="1" type="ORF">HW115_08495</name>
</gene>
<evidence type="ECO:0000313" key="2">
    <source>
        <dbReference type="Proteomes" id="UP000557872"/>
    </source>
</evidence>
<keyword evidence="2" id="KW-1185">Reference proteome</keyword>
<comment type="caution">
    <text evidence="1">The sequence shown here is derived from an EMBL/GenBank/DDBJ whole genome shotgun (WGS) entry which is preliminary data.</text>
</comment>
<protein>
    <submittedName>
        <fullName evidence="1">Uncharacterized protein</fullName>
    </submittedName>
</protein>
<dbReference type="EMBL" id="JACBAZ010000003">
    <property type="protein sequence ID" value="NWK55648.1"/>
    <property type="molecule type" value="Genomic_DNA"/>
</dbReference>
<dbReference type="AlphaFoldDB" id="A0A851GD16"/>